<dbReference type="AlphaFoldDB" id="A0A9P8ZVA2"/>
<proteinExistence type="predicted"/>
<dbReference type="Proteomes" id="UP000758603">
    <property type="component" value="Unassembled WGS sequence"/>
</dbReference>
<protein>
    <submittedName>
        <fullName evidence="2">Uncharacterized protein</fullName>
    </submittedName>
</protein>
<dbReference type="RefSeq" id="XP_045956059.1">
    <property type="nucleotide sequence ID" value="XM_046096273.1"/>
</dbReference>
<evidence type="ECO:0000256" key="1">
    <source>
        <dbReference type="SAM" id="Phobius"/>
    </source>
</evidence>
<comment type="caution">
    <text evidence="2">The sequence shown here is derived from an EMBL/GenBank/DDBJ whole genome shotgun (WGS) entry which is preliminary data.</text>
</comment>
<organism evidence="2 3">
    <name type="scientific">Truncatella angustata</name>
    <dbReference type="NCBI Taxonomy" id="152316"/>
    <lineage>
        <taxon>Eukaryota</taxon>
        <taxon>Fungi</taxon>
        <taxon>Dikarya</taxon>
        <taxon>Ascomycota</taxon>
        <taxon>Pezizomycotina</taxon>
        <taxon>Sordariomycetes</taxon>
        <taxon>Xylariomycetidae</taxon>
        <taxon>Amphisphaeriales</taxon>
        <taxon>Sporocadaceae</taxon>
        <taxon>Truncatella</taxon>
    </lineage>
</organism>
<keyword evidence="3" id="KW-1185">Reference proteome</keyword>
<sequence length="136" mass="14940">MSIETVRSSSRTSRNCGLWVIFHSCAQTLHLCGTTRHLQSGNDFLIVIDFLPNTYAGTCSLIVSIASCTYEKGYISTDSTYLIFPRYPRYTNGICNSVTSLSPMSTFSQMVLLSILVKTASASNLLLIGGSKRPRI</sequence>
<gene>
    <name evidence="2" type="ORF">BKA67DRAFT_337930</name>
</gene>
<keyword evidence="1" id="KW-0812">Transmembrane</keyword>
<name>A0A9P8ZVA2_9PEZI</name>
<dbReference type="GeneID" id="70125166"/>
<dbReference type="EMBL" id="JAGPXC010000006">
    <property type="protein sequence ID" value="KAH6651781.1"/>
    <property type="molecule type" value="Genomic_DNA"/>
</dbReference>
<keyword evidence="1" id="KW-0472">Membrane</keyword>
<evidence type="ECO:0000313" key="2">
    <source>
        <dbReference type="EMBL" id="KAH6651781.1"/>
    </source>
</evidence>
<reference evidence="2" key="1">
    <citation type="journal article" date="2021" name="Nat. Commun.">
        <title>Genetic determinants of endophytism in the Arabidopsis root mycobiome.</title>
        <authorList>
            <person name="Mesny F."/>
            <person name="Miyauchi S."/>
            <person name="Thiergart T."/>
            <person name="Pickel B."/>
            <person name="Atanasova L."/>
            <person name="Karlsson M."/>
            <person name="Huettel B."/>
            <person name="Barry K.W."/>
            <person name="Haridas S."/>
            <person name="Chen C."/>
            <person name="Bauer D."/>
            <person name="Andreopoulos W."/>
            <person name="Pangilinan J."/>
            <person name="LaButti K."/>
            <person name="Riley R."/>
            <person name="Lipzen A."/>
            <person name="Clum A."/>
            <person name="Drula E."/>
            <person name="Henrissat B."/>
            <person name="Kohler A."/>
            <person name="Grigoriev I.V."/>
            <person name="Martin F.M."/>
            <person name="Hacquard S."/>
        </authorList>
    </citation>
    <scope>NUCLEOTIDE SEQUENCE</scope>
    <source>
        <strain evidence="2">MPI-SDFR-AT-0073</strain>
    </source>
</reference>
<accession>A0A9P8ZVA2</accession>
<keyword evidence="1" id="KW-1133">Transmembrane helix</keyword>
<feature type="transmembrane region" description="Helical" evidence="1">
    <location>
        <begin position="107"/>
        <end position="128"/>
    </location>
</feature>
<evidence type="ECO:0000313" key="3">
    <source>
        <dbReference type="Proteomes" id="UP000758603"/>
    </source>
</evidence>